<dbReference type="SUPFAM" id="SSF81301">
    <property type="entry name" value="Nucleotidyltransferase"/>
    <property type="match status" value="1"/>
</dbReference>
<feature type="region of interest" description="Disordered" evidence="2">
    <location>
        <begin position="1756"/>
        <end position="1778"/>
    </location>
</feature>
<dbReference type="Pfam" id="PF05380">
    <property type="entry name" value="Peptidase_A17"/>
    <property type="match status" value="1"/>
</dbReference>
<feature type="region of interest" description="Disordered" evidence="2">
    <location>
        <begin position="316"/>
        <end position="424"/>
    </location>
</feature>
<dbReference type="SUPFAM" id="SSF143990">
    <property type="entry name" value="YbiA-like"/>
    <property type="match status" value="1"/>
</dbReference>
<gene>
    <name evidence="6" type="ORF">niasHT_030412</name>
</gene>
<feature type="domain" description="Reverse transcriptase" evidence="3">
    <location>
        <begin position="872"/>
        <end position="994"/>
    </location>
</feature>
<feature type="domain" description="Poly(A) RNA polymerase mitochondrial-like central palm" evidence="5">
    <location>
        <begin position="2103"/>
        <end position="2232"/>
    </location>
</feature>
<dbReference type="Gene3D" id="3.30.460.10">
    <property type="entry name" value="Beta Polymerase, domain 2"/>
    <property type="match status" value="1"/>
</dbReference>
<dbReference type="InterPro" id="IPR043128">
    <property type="entry name" value="Rev_trsase/Diguanyl_cyclase"/>
</dbReference>
<comment type="caution">
    <text evidence="6">The sequence shown here is derived from an EMBL/GenBank/DDBJ whole genome shotgun (WGS) entry which is preliminary data.</text>
</comment>
<reference evidence="6 7" key="1">
    <citation type="submission" date="2024-10" db="EMBL/GenBank/DDBJ databases">
        <authorList>
            <person name="Kim D."/>
        </authorList>
    </citation>
    <scope>NUCLEOTIDE SEQUENCE [LARGE SCALE GENOMIC DNA]</scope>
    <source>
        <strain evidence="6">BH-2024</strain>
    </source>
</reference>
<dbReference type="Pfam" id="PF22600">
    <property type="entry name" value="MTPAP-like_central"/>
    <property type="match status" value="1"/>
</dbReference>
<dbReference type="Gene3D" id="1.10.1410.10">
    <property type="match status" value="1"/>
</dbReference>
<dbReference type="Gene3D" id="1.10.357.40">
    <property type="entry name" value="YbiA-like"/>
    <property type="match status" value="1"/>
</dbReference>
<feature type="compositionally biased region" description="Basic and acidic residues" evidence="2">
    <location>
        <begin position="347"/>
        <end position="357"/>
    </location>
</feature>
<dbReference type="SUPFAM" id="SSF81631">
    <property type="entry name" value="PAP/OAS1 substrate-binding domain"/>
    <property type="match status" value="1"/>
</dbReference>
<dbReference type="SUPFAM" id="SSF56672">
    <property type="entry name" value="DNA/RNA polymerases"/>
    <property type="match status" value="1"/>
</dbReference>
<evidence type="ECO:0000256" key="1">
    <source>
        <dbReference type="SAM" id="Coils"/>
    </source>
</evidence>
<dbReference type="PANTHER" id="PTHR47331:SF1">
    <property type="entry name" value="GAG-LIKE PROTEIN"/>
    <property type="match status" value="1"/>
</dbReference>
<evidence type="ECO:0000259" key="4">
    <source>
        <dbReference type="Pfam" id="PF08719"/>
    </source>
</evidence>
<evidence type="ECO:0000313" key="6">
    <source>
        <dbReference type="EMBL" id="KAL3092809.1"/>
    </source>
</evidence>
<keyword evidence="1" id="KW-0175">Coiled coil</keyword>
<dbReference type="InterPro" id="IPR012816">
    <property type="entry name" value="NADAR"/>
</dbReference>
<dbReference type="InterPro" id="IPR054708">
    <property type="entry name" value="MTPAP-like_central"/>
</dbReference>
<dbReference type="InterPro" id="IPR043502">
    <property type="entry name" value="DNA/RNA_pol_sf"/>
</dbReference>
<dbReference type="Proteomes" id="UP001620626">
    <property type="component" value="Unassembled WGS sequence"/>
</dbReference>
<dbReference type="Pfam" id="PF08719">
    <property type="entry name" value="NADAR"/>
    <property type="match status" value="1"/>
</dbReference>
<evidence type="ECO:0000256" key="2">
    <source>
        <dbReference type="SAM" id="MobiDB-lite"/>
    </source>
</evidence>
<feature type="domain" description="NADAR" evidence="4">
    <location>
        <begin position="1876"/>
        <end position="2032"/>
    </location>
</feature>
<feature type="compositionally biased region" description="Low complexity" evidence="2">
    <location>
        <begin position="369"/>
        <end position="391"/>
    </location>
</feature>
<organism evidence="6 7">
    <name type="scientific">Heterodera trifolii</name>
    <dbReference type="NCBI Taxonomy" id="157864"/>
    <lineage>
        <taxon>Eukaryota</taxon>
        <taxon>Metazoa</taxon>
        <taxon>Ecdysozoa</taxon>
        <taxon>Nematoda</taxon>
        <taxon>Chromadorea</taxon>
        <taxon>Rhabditida</taxon>
        <taxon>Tylenchina</taxon>
        <taxon>Tylenchomorpha</taxon>
        <taxon>Tylenchoidea</taxon>
        <taxon>Heteroderidae</taxon>
        <taxon>Heteroderinae</taxon>
        <taxon>Heterodera</taxon>
    </lineage>
</organism>
<protein>
    <recommendedName>
        <fullName evidence="8">DUF1768 domain-containing protein</fullName>
    </recommendedName>
</protein>
<dbReference type="InterPro" id="IPR008042">
    <property type="entry name" value="Retrotrans_Pao"/>
</dbReference>
<dbReference type="PANTHER" id="PTHR47331">
    <property type="entry name" value="PHD-TYPE DOMAIN-CONTAINING PROTEIN"/>
    <property type="match status" value="1"/>
</dbReference>
<accession>A0ABD2JQE3</accession>
<feature type="coiled-coil region" evidence="1">
    <location>
        <begin position="1570"/>
        <end position="1604"/>
    </location>
</feature>
<feature type="compositionally biased region" description="Low complexity" evidence="2">
    <location>
        <begin position="411"/>
        <end position="424"/>
    </location>
</feature>
<dbReference type="Gene3D" id="4.10.60.10">
    <property type="entry name" value="Zinc finger, CCHC-type"/>
    <property type="match status" value="1"/>
</dbReference>
<evidence type="ECO:0000259" key="3">
    <source>
        <dbReference type="Pfam" id="PF00078"/>
    </source>
</evidence>
<evidence type="ECO:0000313" key="7">
    <source>
        <dbReference type="Proteomes" id="UP001620626"/>
    </source>
</evidence>
<evidence type="ECO:0000259" key="5">
    <source>
        <dbReference type="Pfam" id="PF22600"/>
    </source>
</evidence>
<dbReference type="CDD" id="cd15457">
    <property type="entry name" value="NADAR"/>
    <property type="match status" value="1"/>
</dbReference>
<dbReference type="CDD" id="cd05402">
    <property type="entry name" value="NT_PAP_TUTase"/>
    <property type="match status" value="1"/>
</dbReference>
<dbReference type="NCBIfam" id="TIGR02464">
    <property type="entry name" value="ribofla_fusion"/>
    <property type="match status" value="1"/>
</dbReference>
<dbReference type="Pfam" id="PF00078">
    <property type="entry name" value="RVT_1"/>
    <property type="match status" value="1"/>
</dbReference>
<evidence type="ECO:0008006" key="8">
    <source>
        <dbReference type="Google" id="ProtNLM"/>
    </source>
</evidence>
<dbReference type="EMBL" id="JBICBT010000920">
    <property type="protein sequence ID" value="KAL3092809.1"/>
    <property type="molecule type" value="Genomic_DNA"/>
</dbReference>
<feature type="compositionally biased region" description="Basic and acidic residues" evidence="2">
    <location>
        <begin position="1757"/>
        <end position="1777"/>
    </location>
</feature>
<keyword evidence="7" id="KW-1185">Reference proteome</keyword>
<dbReference type="InterPro" id="IPR037238">
    <property type="entry name" value="YbiA-like_sf"/>
</dbReference>
<proteinExistence type="predicted"/>
<dbReference type="Gene3D" id="3.30.70.270">
    <property type="match status" value="1"/>
</dbReference>
<sequence length="2682" mass="308945">MPDIYIERIETAKYAVELYLNKPLPILPLGVLTSQQRHNLICDQREWKEVADEIQTQVDEIKAARALYNQEASTLQGEAKTEFQRQYRASVNGNDLQNFLRRANQKLADTRTLKTSIDRLLQDGPGGTARRNVNLPKLSLKEFDGTNWDDFWPLFESTIHADTDLDYVQKMSYLDSLLRGEAKKVIQGLLPFSRENYDLSVSLLKDKYGKNENLIRDLHNQLARLSNSKSLGDDMKLQLELERVCRQLEHYNQDLSSPQIYMSLEQKLSKKVLIRYVDLKNVKLRTMPLGSDWSTDLFRDTFKAAIEQLKQINDIVQRANPEQTHHTSKREKHRSEVKESTLNLAVRYRDQGKKDNRQSPVAVKQKPWRGTSTSSEGSTSRSSSKSSRYGRAPGRKAGSPWPNESRRRESNSSSPSPSRSRSPSRFPCQFCAEKHFALDCDKFSSILNRRKQIEEKAMCYICLFNNHMARNCPRKLRKCFLCQRTGHHPALCERRKPMTRGQVATITSENQENTSTNVLVIQSCMKNPKETWSLLKCVWVIIRHPMFPKRKRRVLAFLDDGSEKTYISKILVEELNLMKINEVHFQAKGLQGTKLGDFVASVVELNLLGKNFNMNIQARQLDKVMPKLPYVQIKGTKIDKLLSNKLQVRPKFEEPLLLIGGDFYNHLAVKPVQQLANGFWISESKLGDILSGEGKVNLSTKELVNTTSTTSVEKIVEFSPNFGNKLQSDDDELNFMVEQHNKLETIGLGDANDRENYYLALGRLKSNFKKLREKPCLLKQYHEIINDQLEKGMIERVESSSNYWKLKGAKERDELNGVLHYLPHHFVERQDKQFTKIRVVFDASSKLRKEFPSLNECLNKGPNLYNDLAGILLRARLKPVLVTCDVEKAFLQISIHPDDRDALRFLWYEKPEDVNSPIVEYRFSRVTFGVICSPAHLSIVLKHHFAKYQQQQIRLMEKDTYVDNIVLGIDQDKTIGQTYRLLKTVFQDAGMNVREFVSNDWSEIEKLPEADRGKKEETKLLGVGWNLEFDKLTVKLAQFPKEGKITRRTILSQIAKSFDPLGIVSPIILKGKLLRQSVEQNGKLKWDTIVDQKLASAWMKLMKSWDAKTLSFSRRYFDATEVHNYELHGFSDASEMGLGCAIYLRASTNEGAQTQLAFAKSLVVPTQLSKASRTIPSLELHAAKICCNNLLFVKRELEKAIKIDSVHLWTDSTDVIDFLNSSKLKDRFIRNRTKFIQDKLIPVSHVDGKFNPADYASRGCLPEELMENECWFFGPNWLCKDKSKWPKSIKEYDPMTPNENKPQDPFIEMSLVTKTSATEQIESLLNYEQFSQFRRCRNTLAYVLRAVQKLKASVNTNINSAVKPKTEVKLSIKQMTPLTVDEIERAETHLWKEAQKSYPPSNETILNLNLFQKDGIWRAKGRMQNSGMDQFAIHPIYLNKNCPIVDLFIMDIHRERKHTGMENMVASLRSKFWIPSVRSKVNSVLRINPNTRCWICARFHAKAYEYPEAPPLPSYRVSNKALTEIVQQSIKEKENWLRILKDEEVQNFSNQQKIEWIFISPFAPWRGGQYEQMNNDFDAVSVDCEEMEQALENENKEEESKEERKGNLQFPVEERRPWGGVAEKRVVINAPIAFVGDNEVEPIGRTFQDNGLRALVLVHSFRDIAWWHRLPEVVTINDVCQMIVVRTTEWAEHILPFLSFLGRWAKPAVWIGQPIHVDGIAWLEPAQTVELDINRLVFMGAPRIVQRGGSALYKKRYQSDDHSSGAKRFRPVEDPPSHSKWAQALRSIRPVEDQPSPSGWTQAVRPIRPVEDLQQHQSSSSSHHHHQQPFPAKAVYNFWELALIPPIPPFIDDRAPFCRRVRVEKGGELLGFFNQQFYFSNFNEVYEFIIHGRTYRCVEQYYCAQKTLFLKRFDAADAIMLGTNKYGKRISPFEMKKIASMDGEDEVTIRDWSELKVGIMKDALKAKFSVHELRNVLLSTGSAIICELSPDKFWGVGCRPGLVYDRWPTADLNQWHGTNVLGRLMMELRKDLMDAAAESTPKGTTQAVQPIYGWSKNGEENVQNIPVEEDLFDLKSFENLEITITDEAEKGHKPKNSTNANLISELLMSHANEVSETEEIKKEKFALSERINQWLKYAGINCQVLVFGSSLCQLARHGSDLDLFVYKFDQTSIRLGDELGKVRKILRQKYPRTEMELRARGNTPVLKIKLEFHVDLTIGRSEKLNGVYNSVWLATLVRLNDLFRSVCLLIKEWGTDINRPEFGSFNSLSLVIMVQCYFAEQKLLPSLFRLYPDIYKEDKIVRFYDAEFHQELAEDAKTKCPQSTPSLIEVLTDFFLWLDDIDFARTKLSAKSGRIDRTEGNGLQSVIIEEPFDAKSNCSRSLTNKEFQNFKSLLRRTNTSLKVKDWYSVKRLFRLKSINDAAWSMTDESEDDSFDKIAVEQINESMKRFAGIKRLVVSQQGFAIEEREFVKFNRQLDRTRRDVNFGEPLDGEVRTSQLDAQLTARSMFADKEMRKILQAYFKLICDSIFGSVLGTDLTHLNPNFLIRQLSDNQQIEAEWISQNILKIWPCSPVYEYEFTKTKNKCYEKIPIKVTLEVVGDSDSEFDEKAVMPRKQKRQSADAIAICAPSLSVPPICISPLYIHRFISAPPCLANHRLISPHSLSTAHHSHHLRLAPPREQCH</sequence>
<dbReference type="InterPro" id="IPR043519">
    <property type="entry name" value="NT_sf"/>
</dbReference>
<dbReference type="Pfam" id="PF03564">
    <property type="entry name" value="DUF1759"/>
    <property type="match status" value="1"/>
</dbReference>
<name>A0ABD2JQE3_9BILA</name>
<dbReference type="InterPro" id="IPR005312">
    <property type="entry name" value="DUF1759"/>
</dbReference>
<dbReference type="Gene3D" id="3.10.10.10">
    <property type="entry name" value="HIV Type 1 Reverse Transcriptase, subunit A, domain 1"/>
    <property type="match status" value="1"/>
</dbReference>
<dbReference type="InterPro" id="IPR000477">
    <property type="entry name" value="RT_dom"/>
</dbReference>